<dbReference type="EMBL" id="CM031821">
    <property type="protein sequence ID" value="KAG6632078.1"/>
    <property type="molecule type" value="Genomic_DNA"/>
</dbReference>
<reference evidence="1" key="1">
    <citation type="submission" date="2020-12" db="EMBL/GenBank/DDBJ databases">
        <title>WGS assembly of Carya illinoinensis cv. Pawnee.</title>
        <authorList>
            <person name="Platts A."/>
            <person name="Shu S."/>
            <person name="Wright S."/>
            <person name="Barry K."/>
            <person name="Edger P."/>
            <person name="Pires J.C."/>
            <person name="Schmutz J."/>
        </authorList>
    </citation>
    <scope>NUCLEOTIDE SEQUENCE</scope>
    <source>
        <tissue evidence="1">Leaf</tissue>
    </source>
</reference>
<accession>A0A8T1NQ19</accession>
<keyword evidence="2" id="KW-1185">Reference proteome</keyword>
<sequence>MGLNSNVLRYKISNKCLFLMEMGVTEIPQVSLQIYTNMIIHWLTSSKNLIIPNIEIKIFRTSQKKPLISYESNERREKSELFTNEQASREKKYKERYLTSLEKENMDGTL</sequence>
<evidence type="ECO:0000313" key="1">
    <source>
        <dbReference type="EMBL" id="KAG6632078.1"/>
    </source>
</evidence>
<organism evidence="1 2">
    <name type="scientific">Carya illinoinensis</name>
    <name type="common">Pecan</name>
    <dbReference type="NCBI Taxonomy" id="32201"/>
    <lineage>
        <taxon>Eukaryota</taxon>
        <taxon>Viridiplantae</taxon>
        <taxon>Streptophyta</taxon>
        <taxon>Embryophyta</taxon>
        <taxon>Tracheophyta</taxon>
        <taxon>Spermatophyta</taxon>
        <taxon>Magnoliopsida</taxon>
        <taxon>eudicotyledons</taxon>
        <taxon>Gunneridae</taxon>
        <taxon>Pentapetalae</taxon>
        <taxon>rosids</taxon>
        <taxon>fabids</taxon>
        <taxon>Fagales</taxon>
        <taxon>Juglandaceae</taxon>
        <taxon>Carya</taxon>
    </lineage>
</organism>
<dbReference type="AlphaFoldDB" id="A0A8T1NQ19"/>
<proteinExistence type="predicted"/>
<comment type="caution">
    <text evidence="1">The sequence shown here is derived from an EMBL/GenBank/DDBJ whole genome shotgun (WGS) entry which is preliminary data.</text>
</comment>
<protein>
    <submittedName>
        <fullName evidence="1">Uncharacterized protein</fullName>
    </submittedName>
</protein>
<dbReference type="Proteomes" id="UP000811609">
    <property type="component" value="Chromosome 13"/>
</dbReference>
<gene>
    <name evidence="1" type="ORF">CIPAW_13G133900</name>
</gene>
<name>A0A8T1NQ19_CARIL</name>
<evidence type="ECO:0000313" key="2">
    <source>
        <dbReference type="Proteomes" id="UP000811609"/>
    </source>
</evidence>